<organism evidence="2 3">
    <name type="scientific">Penicillium hordei</name>
    <dbReference type="NCBI Taxonomy" id="40994"/>
    <lineage>
        <taxon>Eukaryota</taxon>
        <taxon>Fungi</taxon>
        <taxon>Dikarya</taxon>
        <taxon>Ascomycota</taxon>
        <taxon>Pezizomycotina</taxon>
        <taxon>Eurotiomycetes</taxon>
        <taxon>Eurotiomycetidae</taxon>
        <taxon>Eurotiales</taxon>
        <taxon>Aspergillaceae</taxon>
        <taxon>Penicillium</taxon>
    </lineage>
</organism>
<dbReference type="Pfam" id="PF13489">
    <property type="entry name" value="Methyltransf_23"/>
    <property type="match status" value="1"/>
</dbReference>
<dbReference type="PANTHER" id="PTHR43591">
    <property type="entry name" value="METHYLTRANSFERASE"/>
    <property type="match status" value="1"/>
</dbReference>
<dbReference type="Gene3D" id="3.40.50.150">
    <property type="entry name" value="Vaccinia Virus protein VP39"/>
    <property type="match status" value="1"/>
</dbReference>
<dbReference type="CDD" id="cd02440">
    <property type="entry name" value="AdoMet_MTases"/>
    <property type="match status" value="1"/>
</dbReference>
<dbReference type="SUPFAM" id="SSF53335">
    <property type="entry name" value="S-adenosyl-L-methionine-dependent methyltransferases"/>
    <property type="match status" value="1"/>
</dbReference>
<dbReference type="RefSeq" id="XP_056749772.1">
    <property type="nucleotide sequence ID" value="XM_056901104.1"/>
</dbReference>
<evidence type="ECO:0000256" key="1">
    <source>
        <dbReference type="SAM" id="MobiDB-lite"/>
    </source>
</evidence>
<dbReference type="EMBL" id="JAQJAE010000005">
    <property type="protein sequence ID" value="KAJ5593146.1"/>
    <property type="molecule type" value="Genomic_DNA"/>
</dbReference>
<dbReference type="PANTHER" id="PTHR43591:SF10">
    <property type="entry name" value="ABC TRANSMEMBRANE TYPE-1 DOMAIN-CONTAINING PROTEIN-RELATED"/>
    <property type="match status" value="1"/>
</dbReference>
<keyword evidence="3" id="KW-1185">Reference proteome</keyword>
<dbReference type="Proteomes" id="UP001213799">
    <property type="component" value="Unassembled WGS sequence"/>
</dbReference>
<dbReference type="GO" id="GO:0008168">
    <property type="term" value="F:methyltransferase activity"/>
    <property type="evidence" value="ECO:0007669"/>
    <property type="project" value="TreeGrafter"/>
</dbReference>
<dbReference type="InterPro" id="IPR029063">
    <property type="entry name" value="SAM-dependent_MTases_sf"/>
</dbReference>
<evidence type="ECO:0000313" key="2">
    <source>
        <dbReference type="EMBL" id="KAJ5593146.1"/>
    </source>
</evidence>
<proteinExistence type="predicted"/>
<feature type="compositionally biased region" description="Acidic residues" evidence="1">
    <location>
        <begin position="241"/>
        <end position="251"/>
    </location>
</feature>
<accession>A0AAD6GVD1</accession>
<protein>
    <submittedName>
        <fullName evidence="2">Uncharacterized protein</fullName>
    </submittedName>
</protein>
<gene>
    <name evidence="2" type="ORF">N7537_010050</name>
</gene>
<sequence length="565" mass="62802">MIDFLCIYPMCLDDRRRNTSIELGTDLLSSHTYPGLTGNPDSPQISRKSDYIPNSTKMTPEIPSPEAGSVPVPCIPLKRTFDQMESVVQESSEFTRRLPHASSIPAPIIRASGLPDVPELPLLDSALEGDSNYRTESMLPSPALAPIPEEISEDGDGEVLDPLVPRSAVSFTEIEVATSTRDISMPYSLPPALMNSATSVPEVGYDVSNLAPLPSSPPVNSLSTDSTDDNGDTSSVASSTDDSDSVFDDGQLENTSSYTASLLSDVKNYAYENGRRYHSYREGHYVLPNDEPEQDRQDLLHHVRNLVLNGRLFRSPLNNHIQRALDIGTGTGIWAIDFADSFPSAEVTGTDLSPIQPSWVPPNLRFVVDDAESQWLYSPSLPFDFIHARDLGGAIADWSRLMRQSYEHLRPGGWVELQEFEVMLKSDDDSIRLAPALCEFLERLTQASEAFCRPMNIAEGHRQRLVEAGFEDVRDEVYKVPSSVWARDPVQKEIGRYNQCSLLMAVESYSLALFTRVLGWSNNDTQVFLAGVRRDLKNPAVHTYCKLHVVYGRKPSQSQLSRQFD</sequence>
<feature type="compositionally biased region" description="Low complexity" evidence="1">
    <location>
        <begin position="208"/>
        <end position="225"/>
    </location>
</feature>
<dbReference type="GeneID" id="81591346"/>
<reference evidence="2" key="1">
    <citation type="journal article" date="2023" name="IMA Fungus">
        <title>Comparative genomic study of the Penicillium genus elucidates a diverse pangenome and 15 lateral gene transfer events.</title>
        <authorList>
            <person name="Petersen C."/>
            <person name="Sorensen T."/>
            <person name="Nielsen M.R."/>
            <person name="Sondergaard T.E."/>
            <person name="Sorensen J.L."/>
            <person name="Fitzpatrick D.A."/>
            <person name="Frisvad J.C."/>
            <person name="Nielsen K.L."/>
        </authorList>
    </citation>
    <scope>NUCLEOTIDE SEQUENCE</scope>
    <source>
        <strain evidence="2">IBT 12815</strain>
    </source>
</reference>
<name>A0AAD6GVD1_9EURO</name>
<evidence type="ECO:0000313" key="3">
    <source>
        <dbReference type="Proteomes" id="UP001213799"/>
    </source>
</evidence>
<comment type="caution">
    <text evidence="2">The sequence shown here is derived from an EMBL/GenBank/DDBJ whole genome shotgun (WGS) entry which is preliminary data.</text>
</comment>
<feature type="region of interest" description="Disordered" evidence="1">
    <location>
        <begin position="208"/>
        <end position="251"/>
    </location>
</feature>
<dbReference type="AlphaFoldDB" id="A0AAD6GVD1"/>
<reference evidence="2" key="2">
    <citation type="submission" date="2023-01" db="EMBL/GenBank/DDBJ databases">
        <authorList>
            <person name="Petersen C."/>
        </authorList>
    </citation>
    <scope>NUCLEOTIDE SEQUENCE</scope>
    <source>
        <strain evidence="2">IBT 12815</strain>
    </source>
</reference>